<sequence>MISLDFAVLKHFTKVKEACAQDITNALKDEYDSFKELNKGSVMMTLITAEAFGAIEKTKFQLDENGEINVYYRAQEGDAANLIYKSN</sequence>
<dbReference type="KEGG" id="cck:Ccar_19065"/>
<dbReference type="AlphaFoldDB" id="C6PNP1"/>
<accession>C6PNP1</accession>
<dbReference type="EMBL" id="ACVI01000004">
    <property type="protein sequence ID" value="EET89168.1"/>
    <property type="molecule type" value="Genomic_DNA"/>
</dbReference>
<evidence type="ECO:0000313" key="2">
    <source>
        <dbReference type="Proteomes" id="UP000004198"/>
    </source>
</evidence>
<dbReference type="RefSeq" id="WP_007059293.1">
    <property type="nucleotide sequence ID" value="NZ_ACVI01000004.1"/>
</dbReference>
<name>C6PNP1_9CLOT</name>
<proteinExistence type="predicted"/>
<evidence type="ECO:0000313" key="1">
    <source>
        <dbReference type="EMBL" id="EET89168.1"/>
    </source>
</evidence>
<dbReference type="PATRIC" id="fig|536227.13.peg.3986"/>
<organism evidence="1 2">
    <name type="scientific">Clostridium carboxidivorans P7</name>
    <dbReference type="NCBI Taxonomy" id="536227"/>
    <lineage>
        <taxon>Bacteria</taxon>
        <taxon>Bacillati</taxon>
        <taxon>Bacillota</taxon>
        <taxon>Clostridia</taxon>
        <taxon>Eubacteriales</taxon>
        <taxon>Clostridiaceae</taxon>
        <taxon>Clostridium</taxon>
    </lineage>
</organism>
<gene>
    <name evidence="1" type="ORF">CcarbDRAFT_0408</name>
</gene>
<keyword evidence="2" id="KW-1185">Reference proteome</keyword>
<dbReference type="Proteomes" id="UP000004198">
    <property type="component" value="Unassembled WGS sequence"/>
</dbReference>
<protein>
    <submittedName>
        <fullName evidence="1">Uncharacterized protein</fullName>
    </submittedName>
</protein>
<dbReference type="STRING" id="536227.Ccar_19065"/>
<comment type="caution">
    <text evidence="1">The sequence shown here is derived from an EMBL/GenBank/DDBJ whole genome shotgun (WGS) entry which is preliminary data.</text>
</comment>
<dbReference type="OrthoDB" id="5458390at2"/>
<reference evidence="1 2" key="1">
    <citation type="submission" date="2009-06" db="EMBL/GenBank/DDBJ databases">
        <title>The draft genome of Clostridium carboxidivorans P7.</title>
        <authorList>
            <consortium name="US DOE Joint Genome Institute (JGI-PGF)"/>
            <person name="Lucas S."/>
            <person name="Copeland A."/>
            <person name="Lapidus A."/>
            <person name="Glavina del Rio T."/>
            <person name="Tice H."/>
            <person name="Bruce D."/>
            <person name="Goodwin L."/>
            <person name="Pitluck S."/>
            <person name="Larimer F."/>
            <person name="Land M.L."/>
            <person name="Hauser L."/>
            <person name="Hemme C.L."/>
        </authorList>
    </citation>
    <scope>NUCLEOTIDE SEQUENCE [LARGE SCALE GENOMIC DNA]</scope>
    <source>
        <strain evidence="1 2">P7</strain>
    </source>
</reference>